<keyword evidence="4" id="KW-1185">Reference proteome</keyword>
<feature type="compositionally biased region" description="Basic and acidic residues" evidence="1">
    <location>
        <begin position="177"/>
        <end position="188"/>
    </location>
</feature>
<dbReference type="OrthoDB" id="7904838at2"/>
<dbReference type="PANTHER" id="PTHR37829:SF3">
    <property type="entry name" value="PROTEIN JAYE-RELATED"/>
    <property type="match status" value="1"/>
</dbReference>
<evidence type="ECO:0000259" key="2">
    <source>
        <dbReference type="Pfam" id="PF04865"/>
    </source>
</evidence>
<dbReference type="Pfam" id="PF04865">
    <property type="entry name" value="Baseplate_J"/>
    <property type="match status" value="1"/>
</dbReference>
<dbReference type="InterPro" id="IPR052399">
    <property type="entry name" value="Phage_Baseplate_Assmbl_Protein"/>
</dbReference>
<sequence>MSMLDKNGFKRKRYADIVASLENRAKEKMGESTNLSPKQFLGIFLRVIAWILSLFAQDLEDTYNAAFVETSEGIALNRNAKRQGARRSGPLRSTGEIEITGEESTTVDSGFVVETSRSIRFRTTESVTIPSSGTVTAAIEAVERGQQGNVNTGDITEIVNPSPGIDSVTNPEATSGGRDRESDEELRERLDRARSKENRLVFNLLDVPGVRDVYLDSNETSSTSDGIPPKSIEPVVWGGAEQDIVETIMRYKSGGIQSYGDTEVTVQDSKGKDQVIGYSRPSIVDVYVNVTLSGIADQDAIRANIIEYIGGQDADGTEYDGLGIKEDVIAFQALMAAGRNSSAEDISIELSIDGSTYSYDNITINQRQYARTDADKVVFQ</sequence>
<dbReference type="PANTHER" id="PTHR37829">
    <property type="entry name" value="PHAGE-LIKE ELEMENT PBSX PROTEIN XKDT"/>
    <property type="match status" value="1"/>
</dbReference>
<dbReference type="AlphaFoldDB" id="A0A1I5NBR3"/>
<evidence type="ECO:0000256" key="1">
    <source>
        <dbReference type="SAM" id="MobiDB-lite"/>
    </source>
</evidence>
<dbReference type="STRING" id="1884432.SAMN05518683_10370"/>
<dbReference type="Proteomes" id="UP000198892">
    <property type="component" value="Unassembled WGS sequence"/>
</dbReference>
<feature type="region of interest" description="Disordered" evidence="1">
    <location>
        <begin position="160"/>
        <end position="188"/>
    </location>
</feature>
<evidence type="ECO:0000313" key="4">
    <source>
        <dbReference type="Proteomes" id="UP000198892"/>
    </source>
</evidence>
<feature type="domain" description="Baseplate protein J-like barrel" evidence="2">
    <location>
        <begin position="97"/>
        <end position="177"/>
    </location>
</feature>
<reference evidence="4" key="1">
    <citation type="submission" date="2016-10" db="EMBL/GenBank/DDBJ databases">
        <authorList>
            <person name="Varghese N."/>
            <person name="Submissions S."/>
        </authorList>
    </citation>
    <scope>NUCLEOTIDE SEQUENCE [LARGE SCALE GENOMIC DNA]</scope>
    <source>
        <strain evidence="4">S7</strain>
    </source>
</reference>
<organism evidence="3 4">
    <name type="scientific">Salibacterium halotolerans</name>
    <dbReference type="NCBI Taxonomy" id="1884432"/>
    <lineage>
        <taxon>Bacteria</taxon>
        <taxon>Bacillati</taxon>
        <taxon>Bacillota</taxon>
        <taxon>Bacilli</taxon>
        <taxon>Bacillales</taxon>
        <taxon>Bacillaceae</taxon>
    </lineage>
</organism>
<gene>
    <name evidence="3" type="ORF">SAMN05518683_10370</name>
</gene>
<dbReference type="RefSeq" id="WP_093335230.1">
    <property type="nucleotide sequence ID" value="NZ_FOXD01000003.1"/>
</dbReference>
<dbReference type="InterPro" id="IPR006949">
    <property type="entry name" value="Barrel_Baseplate_J-like"/>
</dbReference>
<proteinExistence type="predicted"/>
<evidence type="ECO:0000313" key="3">
    <source>
        <dbReference type="EMBL" id="SFP19132.1"/>
    </source>
</evidence>
<name>A0A1I5NBR3_9BACI</name>
<dbReference type="EMBL" id="FOXD01000003">
    <property type="protein sequence ID" value="SFP19132.1"/>
    <property type="molecule type" value="Genomic_DNA"/>
</dbReference>
<accession>A0A1I5NBR3</accession>
<protein>
    <submittedName>
        <fullName evidence="3">Uncharacterized phage protein gp47/JayE</fullName>
    </submittedName>
</protein>